<evidence type="ECO:0000256" key="3">
    <source>
        <dbReference type="ARBA" id="ARBA00022801"/>
    </source>
</evidence>
<evidence type="ECO:0000256" key="2">
    <source>
        <dbReference type="ARBA" id="ARBA00022723"/>
    </source>
</evidence>
<evidence type="ECO:0000313" key="6">
    <source>
        <dbReference type="EMBL" id="NEC62187.1"/>
    </source>
</evidence>
<keyword evidence="1" id="KW-0540">Nuclease</keyword>
<accession>A0ABX0C6A9</accession>
<evidence type="ECO:0000313" key="7">
    <source>
        <dbReference type="Proteomes" id="UP000470404"/>
    </source>
</evidence>
<keyword evidence="2" id="KW-0479">Metal-binding</keyword>
<dbReference type="SUPFAM" id="SSF88723">
    <property type="entry name" value="PIN domain-like"/>
    <property type="match status" value="1"/>
</dbReference>
<sequence length="129" mass="14269">MNANDQYHEQCTIWLLSVTSRTLVVSTLVVAETCYWLHKDLGNDAEVAFLEQLAREQQFELYAPDRPGLARMAALVARYPRLGGSDASVIVAAEQLGTIDVATVDRRDFPPVKPAHAEYLNLLPAGFVP</sequence>
<gene>
    <name evidence="6" type="ORF">G3I59_42960</name>
</gene>
<dbReference type="Gene3D" id="3.40.50.1010">
    <property type="entry name" value="5'-nuclease"/>
    <property type="match status" value="1"/>
</dbReference>
<evidence type="ECO:0000256" key="1">
    <source>
        <dbReference type="ARBA" id="ARBA00022722"/>
    </source>
</evidence>
<name>A0ABX0C6A9_9PSEU</name>
<dbReference type="InterPro" id="IPR029060">
    <property type="entry name" value="PIN-like_dom_sf"/>
</dbReference>
<organism evidence="6 7">
    <name type="scientific">Amycolatopsis rubida</name>
    <dbReference type="NCBI Taxonomy" id="112413"/>
    <lineage>
        <taxon>Bacteria</taxon>
        <taxon>Bacillati</taxon>
        <taxon>Actinomycetota</taxon>
        <taxon>Actinomycetes</taxon>
        <taxon>Pseudonocardiales</taxon>
        <taxon>Pseudonocardiaceae</taxon>
        <taxon>Amycolatopsis</taxon>
    </lineage>
</organism>
<dbReference type="Pfam" id="PF01850">
    <property type="entry name" value="PIN"/>
    <property type="match status" value="1"/>
</dbReference>
<feature type="domain" description="PIN" evidence="5">
    <location>
        <begin position="4"/>
        <end position="109"/>
    </location>
</feature>
<keyword evidence="3" id="KW-0378">Hydrolase</keyword>
<dbReference type="EMBL" id="JAAGNC010000207">
    <property type="protein sequence ID" value="NEC62187.1"/>
    <property type="molecule type" value="Genomic_DNA"/>
</dbReference>
<keyword evidence="7" id="KW-1185">Reference proteome</keyword>
<dbReference type="Proteomes" id="UP000470404">
    <property type="component" value="Unassembled WGS sequence"/>
</dbReference>
<protein>
    <submittedName>
        <fullName evidence="6">PIN domain-containing protein</fullName>
    </submittedName>
</protein>
<keyword evidence="4" id="KW-0460">Magnesium</keyword>
<evidence type="ECO:0000259" key="5">
    <source>
        <dbReference type="Pfam" id="PF01850"/>
    </source>
</evidence>
<reference evidence="6 7" key="1">
    <citation type="submission" date="2020-01" db="EMBL/GenBank/DDBJ databases">
        <title>Insect and environment-associated Actinomycetes.</title>
        <authorList>
            <person name="Currrie C."/>
            <person name="Chevrette M."/>
            <person name="Carlson C."/>
            <person name="Stubbendieck R."/>
            <person name="Wendt-Pienkowski E."/>
        </authorList>
    </citation>
    <scope>NUCLEOTIDE SEQUENCE [LARGE SCALE GENOMIC DNA]</scope>
    <source>
        <strain evidence="6 7">SID8386</strain>
    </source>
</reference>
<proteinExistence type="predicted"/>
<dbReference type="InterPro" id="IPR002716">
    <property type="entry name" value="PIN_dom"/>
</dbReference>
<evidence type="ECO:0000256" key="4">
    <source>
        <dbReference type="ARBA" id="ARBA00022842"/>
    </source>
</evidence>
<comment type="caution">
    <text evidence="6">The sequence shown here is derived from an EMBL/GenBank/DDBJ whole genome shotgun (WGS) entry which is preliminary data.</text>
</comment>